<keyword evidence="1" id="KW-0547">Nucleotide-binding</keyword>
<dbReference type="AlphaFoldDB" id="A0A8T1V401"/>
<evidence type="ECO:0000313" key="3">
    <source>
        <dbReference type="EMBL" id="KAG7375691.1"/>
    </source>
</evidence>
<evidence type="ECO:0008006" key="5">
    <source>
        <dbReference type="Google" id="ProtNLM"/>
    </source>
</evidence>
<comment type="caution">
    <text evidence="3">The sequence shown here is derived from an EMBL/GenBank/DDBJ whole genome shotgun (WGS) entry which is preliminary data.</text>
</comment>
<name>A0A8T1V401_9STRA</name>
<dbReference type="NCBIfam" id="TIGR01351">
    <property type="entry name" value="adk"/>
    <property type="match status" value="1"/>
</dbReference>
<dbReference type="CDD" id="cd01428">
    <property type="entry name" value="ADK"/>
    <property type="match status" value="1"/>
</dbReference>
<dbReference type="HAMAP" id="MF_00235">
    <property type="entry name" value="Adenylate_kinase_Adk"/>
    <property type="match status" value="1"/>
</dbReference>
<accession>A0A8T1V401</accession>
<feature type="compositionally biased region" description="Basic residues" evidence="2">
    <location>
        <begin position="526"/>
        <end position="543"/>
    </location>
</feature>
<protein>
    <recommendedName>
        <fullName evidence="5">Adenylate kinase</fullName>
    </recommendedName>
</protein>
<keyword evidence="4" id="KW-1185">Reference proteome</keyword>
<feature type="region of interest" description="Disordered" evidence="2">
    <location>
        <begin position="416"/>
        <end position="438"/>
    </location>
</feature>
<gene>
    <name evidence="3" type="ORF">PHYBOEH_002188</name>
</gene>
<proteinExistence type="inferred from homology"/>
<feature type="compositionally biased region" description="Basic and acidic residues" evidence="2">
    <location>
        <begin position="500"/>
        <end position="525"/>
    </location>
</feature>
<dbReference type="PROSITE" id="PS00113">
    <property type="entry name" value="ADENYLATE_KINASE"/>
    <property type="match status" value="1"/>
</dbReference>
<dbReference type="GO" id="GO:0004017">
    <property type="term" value="F:AMP kinase activity"/>
    <property type="evidence" value="ECO:0007669"/>
    <property type="project" value="InterPro"/>
</dbReference>
<dbReference type="InterPro" id="IPR033690">
    <property type="entry name" value="Adenylat_kinase_CS"/>
</dbReference>
<evidence type="ECO:0000313" key="4">
    <source>
        <dbReference type="Proteomes" id="UP000693981"/>
    </source>
</evidence>
<reference evidence="3" key="1">
    <citation type="submission" date="2021-02" db="EMBL/GenBank/DDBJ databases">
        <authorList>
            <person name="Palmer J.M."/>
        </authorList>
    </citation>
    <scope>NUCLEOTIDE SEQUENCE</scope>
    <source>
        <strain evidence="3">SCRP23</strain>
    </source>
</reference>
<sequence length="543" mass="60973">MPNLLHRQHELQLRPGKISPPKLVILGPPAGGKGTQCELLVELLGVVHLSTGNILRQAIQDKTPLGIQAQQFMDHGQLVPDDLVVNVVLSRLAEPDCVARGWLLDGFPRTAQQAKILLNAQGGAMVPDCVLELEVPDDEVIRRIAGRRVDPVTGKTYHVEFNPPPTEVLSRVTQRSDDTEKKIRTRLEQFHAHSNAVRSAFEMHRGDCGLEVQVIRASGYQAPPATAQAFADAALQRAAQRSLTQIRCDISRRLRRRLDAGGRGVYRVPDPVANPSFPVRAHAQVASRLVISLPILYASITNHFEICQTWSKQEVMEDWVRDKVVHLGLDASVYVDYGLGLLQDEDMDVSERVASLAAVFSGAADGLVAEDVLRTILDEAKMAEDVTKLLQAEMDHSKQQEDLQLAEKQLRDLQLREKQRQEAEEAAEKEKQKAADRLKSMTREEIVAREQLINEYGFTVMSEFDEDGNVVKIKDKEKVSQDAGPANSNKQRVQQAQSAMREKMKKEHEKKVKYEKELLEKDRARKDKAKKRTMKREKQRGCG</sequence>
<feature type="region of interest" description="Disordered" evidence="2">
    <location>
        <begin position="477"/>
        <end position="543"/>
    </location>
</feature>
<dbReference type="PANTHER" id="PTHR23359">
    <property type="entry name" value="NUCLEOTIDE KINASE"/>
    <property type="match status" value="1"/>
</dbReference>
<evidence type="ECO:0000256" key="2">
    <source>
        <dbReference type="SAM" id="MobiDB-lite"/>
    </source>
</evidence>
<dbReference type="InterPro" id="IPR000850">
    <property type="entry name" value="Adenylat/UMP-CMP_kin"/>
</dbReference>
<dbReference type="OrthoDB" id="439792at2759"/>
<dbReference type="InterPro" id="IPR006259">
    <property type="entry name" value="Adenyl_kin_sub"/>
</dbReference>
<dbReference type="EMBL" id="JAGDFL010001526">
    <property type="protein sequence ID" value="KAG7375691.1"/>
    <property type="molecule type" value="Genomic_DNA"/>
</dbReference>
<dbReference type="Proteomes" id="UP000693981">
    <property type="component" value="Unassembled WGS sequence"/>
</dbReference>
<feature type="compositionally biased region" description="Polar residues" evidence="2">
    <location>
        <begin position="486"/>
        <end position="498"/>
    </location>
</feature>
<organism evidence="3 4">
    <name type="scientific">Phytophthora boehmeriae</name>
    <dbReference type="NCBI Taxonomy" id="109152"/>
    <lineage>
        <taxon>Eukaryota</taxon>
        <taxon>Sar</taxon>
        <taxon>Stramenopiles</taxon>
        <taxon>Oomycota</taxon>
        <taxon>Peronosporomycetes</taxon>
        <taxon>Peronosporales</taxon>
        <taxon>Peronosporaceae</taxon>
        <taxon>Phytophthora</taxon>
    </lineage>
</organism>
<dbReference type="Pfam" id="PF00406">
    <property type="entry name" value="ADK"/>
    <property type="match status" value="1"/>
</dbReference>
<evidence type="ECO:0000256" key="1">
    <source>
        <dbReference type="ARBA" id="ARBA00022741"/>
    </source>
</evidence>
<dbReference type="GO" id="GO:0005524">
    <property type="term" value="F:ATP binding"/>
    <property type="evidence" value="ECO:0007669"/>
    <property type="project" value="InterPro"/>
</dbReference>